<dbReference type="PANTHER" id="PTHR47668">
    <property type="entry name" value="DIENELACTONE HYDROLASE FAMILY PROTEIN (AFU_ORTHOLOGUE AFUA_6G01940)"/>
    <property type="match status" value="1"/>
</dbReference>
<dbReference type="EMBL" id="JAGMWT010000014">
    <property type="protein sequence ID" value="KAH7116926.1"/>
    <property type="molecule type" value="Genomic_DNA"/>
</dbReference>
<dbReference type="PANTHER" id="PTHR47668:SF1">
    <property type="entry name" value="DIENELACTONE HYDROLASE DOMAIN-CONTAINING PROTEIN-RELATED"/>
    <property type="match status" value="1"/>
</dbReference>
<evidence type="ECO:0000259" key="2">
    <source>
        <dbReference type="Pfam" id="PF01738"/>
    </source>
</evidence>
<dbReference type="GO" id="GO:0016787">
    <property type="term" value="F:hydrolase activity"/>
    <property type="evidence" value="ECO:0007669"/>
    <property type="project" value="UniProtKB-KW"/>
</dbReference>
<keyword evidence="3" id="KW-0378">Hydrolase</keyword>
<reference evidence="3" key="1">
    <citation type="journal article" date="2021" name="Nat. Commun.">
        <title>Genetic determinants of endophytism in the Arabidopsis root mycobiome.</title>
        <authorList>
            <person name="Mesny F."/>
            <person name="Miyauchi S."/>
            <person name="Thiergart T."/>
            <person name="Pickel B."/>
            <person name="Atanasova L."/>
            <person name="Karlsson M."/>
            <person name="Huettel B."/>
            <person name="Barry K.W."/>
            <person name="Haridas S."/>
            <person name="Chen C."/>
            <person name="Bauer D."/>
            <person name="Andreopoulos W."/>
            <person name="Pangilinan J."/>
            <person name="LaButti K."/>
            <person name="Riley R."/>
            <person name="Lipzen A."/>
            <person name="Clum A."/>
            <person name="Drula E."/>
            <person name="Henrissat B."/>
            <person name="Kohler A."/>
            <person name="Grigoriev I.V."/>
            <person name="Martin F.M."/>
            <person name="Hacquard S."/>
        </authorList>
    </citation>
    <scope>NUCLEOTIDE SEQUENCE</scope>
    <source>
        <strain evidence="3">MPI-CAGE-CH-0243</strain>
    </source>
</reference>
<dbReference type="Proteomes" id="UP000700596">
    <property type="component" value="Unassembled WGS sequence"/>
</dbReference>
<evidence type="ECO:0000313" key="4">
    <source>
        <dbReference type="Proteomes" id="UP000700596"/>
    </source>
</evidence>
<gene>
    <name evidence="3" type="ORF">B0J11DRAFT_537883</name>
</gene>
<sequence length="315" mass="35255">MRSLAHRSRSLRIAPSLTSRPTSPPSVIAPKRTLFTLCTSPSASIISIESIASRFQLTKTSIAKMSTESTQSKACCNTPAIVAKDYTPKGEYITVNGLKTYATGPKDAKRAILVVYDIFGFFPQTLQGADILAHSDPDKPYQVFIPDFFEGEPADISWYPPDNEEKGQKLGEFFKTKAAPPKTLERVPKIVKELREKKDIETWGVLGYCWGGKIVNLSSQKDTPFKAAASCHPAMVDANDAPGVTIPFAMLPSEEESKEDVEKWEKGIKTEHIVEWFPTQVHGWMAARADLEKEEVKKEYERGYKLLLDFFHKHL</sequence>
<comment type="caution">
    <text evidence="3">The sequence shown here is derived from an EMBL/GenBank/DDBJ whole genome shotgun (WGS) entry which is preliminary data.</text>
</comment>
<feature type="region of interest" description="Disordered" evidence="1">
    <location>
        <begin position="1"/>
        <end position="25"/>
    </location>
</feature>
<proteinExistence type="predicted"/>
<dbReference type="OrthoDB" id="2147163at2759"/>
<evidence type="ECO:0000256" key="1">
    <source>
        <dbReference type="SAM" id="MobiDB-lite"/>
    </source>
</evidence>
<dbReference type="Pfam" id="PF01738">
    <property type="entry name" value="DLH"/>
    <property type="match status" value="1"/>
</dbReference>
<dbReference type="AlphaFoldDB" id="A0A9P9IDN4"/>
<accession>A0A9P9IDN4</accession>
<dbReference type="Gene3D" id="3.40.50.1820">
    <property type="entry name" value="alpha/beta hydrolase"/>
    <property type="match status" value="1"/>
</dbReference>
<evidence type="ECO:0000313" key="3">
    <source>
        <dbReference type="EMBL" id="KAH7116926.1"/>
    </source>
</evidence>
<name>A0A9P9IDN4_9PLEO</name>
<feature type="domain" description="Dienelactone hydrolase" evidence="2">
    <location>
        <begin position="99"/>
        <end position="314"/>
    </location>
</feature>
<dbReference type="SUPFAM" id="SSF53474">
    <property type="entry name" value="alpha/beta-Hydrolases"/>
    <property type="match status" value="1"/>
</dbReference>
<keyword evidence="4" id="KW-1185">Reference proteome</keyword>
<organism evidence="3 4">
    <name type="scientific">Dendryphion nanum</name>
    <dbReference type="NCBI Taxonomy" id="256645"/>
    <lineage>
        <taxon>Eukaryota</taxon>
        <taxon>Fungi</taxon>
        <taxon>Dikarya</taxon>
        <taxon>Ascomycota</taxon>
        <taxon>Pezizomycotina</taxon>
        <taxon>Dothideomycetes</taxon>
        <taxon>Pleosporomycetidae</taxon>
        <taxon>Pleosporales</taxon>
        <taxon>Torulaceae</taxon>
        <taxon>Dendryphion</taxon>
    </lineage>
</organism>
<protein>
    <submittedName>
        <fullName evidence="3">Alpha/Beta hydrolase protein</fullName>
    </submittedName>
</protein>
<dbReference type="InterPro" id="IPR029058">
    <property type="entry name" value="AB_hydrolase_fold"/>
</dbReference>
<feature type="compositionally biased region" description="Basic residues" evidence="1">
    <location>
        <begin position="1"/>
        <end position="10"/>
    </location>
</feature>
<dbReference type="InterPro" id="IPR002925">
    <property type="entry name" value="Dienelactn_hydro"/>
</dbReference>